<dbReference type="GO" id="GO:0006260">
    <property type="term" value="P:DNA replication"/>
    <property type="evidence" value="ECO:0007669"/>
    <property type="project" value="TreeGrafter"/>
</dbReference>
<evidence type="ECO:0000259" key="1">
    <source>
        <dbReference type="Pfam" id="PF01695"/>
    </source>
</evidence>
<dbReference type="SUPFAM" id="SSF52540">
    <property type="entry name" value="P-loop containing nucleoside triphosphate hydrolases"/>
    <property type="match status" value="1"/>
</dbReference>
<dbReference type="AlphaFoldDB" id="A0A433RW92"/>
<keyword evidence="3" id="KW-1185">Reference proteome</keyword>
<dbReference type="InterPro" id="IPR002611">
    <property type="entry name" value="IstB_ATP-bd"/>
</dbReference>
<comment type="caution">
    <text evidence="2">The sequence shown here is derived from an EMBL/GenBank/DDBJ whole genome shotgun (WGS) entry which is preliminary data.</text>
</comment>
<proteinExistence type="predicted"/>
<organism evidence="2 3">
    <name type="scientific">Candidatus Kurthia intestinigallinarum</name>
    <dbReference type="NCBI Taxonomy" id="1562256"/>
    <lineage>
        <taxon>Bacteria</taxon>
        <taxon>Bacillati</taxon>
        <taxon>Bacillota</taxon>
        <taxon>Bacilli</taxon>
        <taxon>Bacillales</taxon>
        <taxon>Caryophanaceae</taxon>
        <taxon>Kurthia</taxon>
    </lineage>
</organism>
<dbReference type="GO" id="GO:0005524">
    <property type="term" value="F:ATP binding"/>
    <property type="evidence" value="ECO:0007669"/>
    <property type="project" value="InterPro"/>
</dbReference>
<dbReference type="Gene3D" id="3.40.50.300">
    <property type="entry name" value="P-loop containing nucleotide triphosphate hydrolases"/>
    <property type="match status" value="1"/>
</dbReference>
<evidence type="ECO:0000313" key="3">
    <source>
        <dbReference type="Proteomes" id="UP000288623"/>
    </source>
</evidence>
<protein>
    <submittedName>
        <fullName evidence="2">ATPase AAA</fullName>
    </submittedName>
</protein>
<gene>
    <name evidence="2" type="ORF">QI30_05335</name>
</gene>
<sequence length="170" mass="19134">MKTLLEERLKALGLENTAHQLDGFVESASSNNISYFEFLNQVIEAEWTYKESQLLAKRVSQAKFPYVKNLADFDFSLQPSISEQRVKEILTCRYIGNGENCILLGPPGVGKTHLAIGFGVEALTKGYSVRFITADDFMAQCKISDSRNTLNYLIKRLSKPDVLIIDEIGY</sequence>
<dbReference type="Proteomes" id="UP000288623">
    <property type="component" value="Unassembled WGS sequence"/>
</dbReference>
<dbReference type="PANTHER" id="PTHR30050:SF4">
    <property type="entry name" value="ATP-BINDING PROTEIN RV3427C IN INSERTION SEQUENCE-RELATED"/>
    <property type="match status" value="1"/>
</dbReference>
<dbReference type="RefSeq" id="WP_126989906.1">
    <property type="nucleotide sequence ID" value="NZ_JTFC01000021.1"/>
</dbReference>
<dbReference type="OrthoDB" id="2052561at2"/>
<dbReference type="InterPro" id="IPR027417">
    <property type="entry name" value="P-loop_NTPase"/>
</dbReference>
<feature type="non-terminal residue" evidence="2">
    <location>
        <position position="170"/>
    </location>
</feature>
<evidence type="ECO:0000313" key="2">
    <source>
        <dbReference type="EMBL" id="RUS57529.1"/>
    </source>
</evidence>
<dbReference type="CDD" id="cd00009">
    <property type="entry name" value="AAA"/>
    <property type="match status" value="1"/>
</dbReference>
<dbReference type="Pfam" id="PF01695">
    <property type="entry name" value="IstB_IS21"/>
    <property type="match status" value="1"/>
</dbReference>
<dbReference type="PANTHER" id="PTHR30050">
    <property type="entry name" value="CHROMOSOMAL REPLICATION INITIATOR PROTEIN DNAA"/>
    <property type="match status" value="1"/>
</dbReference>
<feature type="domain" description="IstB-like ATP-binding" evidence="1">
    <location>
        <begin position="9"/>
        <end position="170"/>
    </location>
</feature>
<dbReference type="EMBL" id="JTFC01000021">
    <property type="protein sequence ID" value="RUS57529.1"/>
    <property type="molecule type" value="Genomic_DNA"/>
</dbReference>
<accession>A0A433RW92</accession>
<reference evidence="2 3" key="1">
    <citation type="submission" date="2014-11" db="EMBL/GenBank/DDBJ databases">
        <title>Genome sequence and analysis of novel Kurthia sp.</title>
        <authorList>
            <person name="Lawson J.N."/>
            <person name="Gonzalez J.E."/>
            <person name="Rinauldi L."/>
            <person name="Xuan Z."/>
            <person name="Firman A."/>
            <person name="Shaddox L."/>
            <person name="Trudeau A."/>
            <person name="Shah S."/>
            <person name="Reiman D."/>
        </authorList>
    </citation>
    <scope>NUCLEOTIDE SEQUENCE [LARGE SCALE GENOMIC DNA]</scope>
    <source>
        <strain evidence="2 3">3B1D</strain>
    </source>
</reference>
<name>A0A433RW92_9BACL</name>